<dbReference type="PANTHER" id="PTHR43065:SF34">
    <property type="entry name" value="SPORULATION KINASE A"/>
    <property type="match status" value="1"/>
</dbReference>
<dbReference type="EC" id="2.7.13.3" evidence="3"/>
<dbReference type="InterPro" id="IPR036097">
    <property type="entry name" value="HisK_dim/P_sf"/>
</dbReference>
<evidence type="ECO:0000259" key="10">
    <source>
        <dbReference type="PROSITE" id="PS50109"/>
    </source>
</evidence>
<dbReference type="PANTHER" id="PTHR43065">
    <property type="entry name" value="SENSOR HISTIDINE KINASE"/>
    <property type="match status" value="1"/>
</dbReference>
<protein>
    <recommendedName>
        <fullName evidence="3">histidine kinase</fullName>
        <ecNumber evidence="3">2.7.13.3</ecNumber>
    </recommendedName>
</protein>
<proteinExistence type="predicted"/>
<dbReference type="GO" id="GO:0000155">
    <property type="term" value="F:phosphorelay sensor kinase activity"/>
    <property type="evidence" value="ECO:0007669"/>
    <property type="project" value="InterPro"/>
</dbReference>
<dbReference type="PROSITE" id="PS50109">
    <property type="entry name" value="HIS_KIN"/>
    <property type="match status" value="1"/>
</dbReference>
<dbReference type="CDD" id="cd00130">
    <property type="entry name" value="PAS"/>
    <property type="match status" value="1"/>
</dbReference>
<dbReference type="PROSITE" id="PS50112">
    <property type="entry name" value="PAS"/>
    <property type="match status" value="1"/>
</dbReference>
<evidence type="ECO:0000256" key="4">
    <source>
        <dbReference type="ARBA" id="ARBA00022553"/>
    </source>
</evidence>
<dbReference type="CDD" id="cd00075">
    <property type="entry name" value="HATPase"/>
    <property type="match status" value="1"/>
</dbReference>
<dbReference type="NCBIfam" id="TIGR00229">
    <property type="entry name" value="sensory_box"/>
    <property type="match status" value="1"/>
</dbReference>
<feature type="domain" description="Histidine kinase" evidence="10">
    <location>
        <begin position="149"/>
        <end position="353"/>
    </location>
</feature>
<dbReference type="InterPro" id="IPR000014">
    <property type="entry name" value="PAS"/>
</dbReference>
<dbReference type="PRINTS" id="PR00344">
    <property type="entry name" value="BCTRLSENSOR"/>
</dbReference>
<name>A0A5R9F0J4_9BACL</name>
<dbReference type="Gene3D" id="3.30.450.20">
    <property type="entry name" value="PAS domain"/>
    <property type="match status" value="1"/>
</dbReference>
<dbReference type="InterPro" id="IPR036890">
    <property type="entry name" value="HATPase_C_sf"/>
</dbReference>
<comment type="subcellular location">
    <subcellularLocation>
        <location evidence="2">Cell membrane</location>
        <topology evidence="2">Multi-pass membrane protein</topology>
    </subcellularLocation>
</comment>
<dbReference type="SUPFAM" id="SSF55874">
    <property type="entry name" value="ATPase domain of HSP90 chaperone/DNA topoisomerase II/histidine kinase"/>
    <property type="match status" value="1"/>
</dbReference>
<evidence type="ECO:0000259" key="11">
    <source>
        <dbReference type="PROSITE" id="PS50112"/>
    </source>
</evidence>
<dbReference type="InterPro" id="IPR003594">
    <property type="entry name" value="HATPase_dom"/>
</dbReference>
<keyword evidence="5" id="KW-0808">Transferase</keyword>
<dbReference type="InterPro" id="IPR005467">
    <property type="entry name" value="His_kinase_dom"/>
</dbReference>
<evidence type="ECO:0000313" key="13">
    <source>
        <dbReference type="Proteomes" id="UP000308230"/>
    </source>
</evidence>
<dbReference type="EMBL" id="SWLG01000035">
    <property type="protein sequence ID" value="TLS34938.1"/>
    <property type="molecule type" value="Genomic_DNA"/>
</dbReference>
<evidence type="ECO:0000256" key="1">
    <source>
        <dbReference type="ARBA" id="ARBA00000085"/>
    </source>
</evidence>
<evidence type="ECO:0000256" key="9">
    <source>
        <dbReference type="ARBA" id="ARBA00023012"/>
    </source>
</evidence>
<keyword evidence="6" id="KW-0547">Nucleotide-binding</keyword>
<dbReference type="Pfam" id="PF02518">
    <property type="entry name" value="HATPase_c"/>
    <property type="match status" value="1"/>
</dbReference>
<dbReference type="Proteomes" id="UP000308230">
    <property type="component" value="Unassembled WGS sequence"/>
</dbReference>
<gene>
    <name evidence="12" type="ORF">FCL54_23010</name>
</gene>
<dbReference type="RefSeq" id="WP_138129644.1">
    <property type="nucleotide sequence ID" value="NZ_SWLG01000035.1"/>
</dbReference>
<evidence type="ECO:0000313" key="12">
    <source>
        <dbReference type="EMBL" id="TLS34938.1"/>
    </source>
</evidence>
<keyword evidence="9" id="KW-0902">Two-component regulatory system</keyword>
<evidence type="ECO:0000256" key="8">
    <source>
        <dbReference type="ARBA" id="ARBA00022840"/>
    </source>
</evidence>
<keyword evidence="7" id="KW-0418">Kinase</keyword>
<keyword evidence="4" id="KW-0597">Phosphoprotein</keyword>
<evidence type="ECO:0000256" key="7">
    <source>
        <dbReference type="ARBA" id="ARBA00022777"/>
    </source>
</evidence>
<comment type="caution">
    <text evidence="12">The sequence shown here is derived from an EMBL/GenBank/DDBJ whole genome shotgun (WGS) entry which is preliminary data.</text>
</comment>
<evidence type="ECO:0000256" key="5">
    <source>
        <dbReference type="ARBA" id="ARBA00022679"/>
    </source>
</evidence>
<dbReference type="InterPro" id="IPR004358">
    <property type="entry name" value="Sig_transdc_His_kin-like_C"/>
</dbReference>
<dbReference type="OrthoDB" id="9815750at2"/>
<evidence type="ECO:0000256" key="2">
    <source>
        <dbReference type="ARBA" id="ARBA00004651"/>
    </source>
</evidence>
<dbReference type="CDD" id="cd00082">
    <property type="entry name" value="HisKA"/>
    <property type="match status" value="1"/>
</dbReference>
<organism evidence="12 13">
    <name type="scientific">Exobacillus caeni</name>
    <dbReference type="NCBI Taxonomy" id="2574798"/>
    <lineage>
        <taxon>Bacteria</taxon>
        <taxon>Bacillati</taxon>
        <taxon>Bacillota</taxon>
        <taxon>Bacilli</taxon>
        <taxon>Bacillales</taxon>
        <taxon>Guptibacillaceae</taxon>
        <taxon>Exobacillus</taxon>
    </lineage>
</organism>
<dbReference type="SMART" id="SM00091">
    <property type="entry name" value="PAS"/>
    <property type="match status" value="1"/>
</dbReference>
<dbReference type="AlphaFoldDB" id="A0A5R9F0J4"/>
<reference evidence="12 13" key="1">
    <citation type="submission" date="2019-04" db="EMBL/GenBank/DDBJ databases">
        <title>Bacillus caeni sp. nov., a bacterium isolated from mangrove sediment.</title>
        <authorList>
            <person name="Huang H."/>
            <person name="Mo K."/>
            <person name="Hu Y."/>
        </authorList>
    </citation>
    <scope>NUCLEOTIDE SEQUENCE [LARGE SCALE GENOMIC DNA]</scope>
    <source>
        <strain evidence="12 13">HB172195</strain>
    </source>
</reference>
<dbReference type="Gene3D" id="1.10.287.130">
    <property type="match status" value="1"/>
</dbReference>
<sequence length="353" mass="39897">MEQNQPNVKMDFPSYKNYKESSKQPFHTAFFENHPDVVCLLSKQKKVQLFNQVAERVTGYIAREITHQSFNEMVDKETRFLFSRGFEKALNGETTEQQMKIKTKSGDMVHLHAKLFPAKGETGVEGVFLVARDNKAEQEKNETALIAAGAAHEIKNQLTTLKGFTKLIQNGSENKDEHCNIIMSELERMEYILEVIGSSARPLTFEFKEEQIEDVIEGVLDLLRKECETYQVQVTTEIESNLPYVEIDEKRLKQVFINILKNAMEAMVMGGHVHINVTKNDSEILIAFKDNGCGIPDSHLHQIGKPFYTTKEKGTGLGLLISKMIIEAHKGKMAITSKEGEGTTITISLPVSR</sequence>
<comment type="catalytic activity">
    <reaction evidence="1">
        <text>ATP + protein L-histidine = ADP + protein N-phospho-L-histidine.</text>
        <dbReference type="EC" id="2.7.13.3"/>
    </reaction>
</comment>
<dbReference type="GO" id="GO:0005886">
    <property type="term" value="C:plasma membrane"/>
    <property type="evidence" value="ECO:0007669"/>
    <property type="project" value="UniProtKB-SubCell"/>
</dbReference>
<accession>A0A5R9F0J4</accession>
<dbReference type="SMART" id="SM00387">
    <property type="entry name" value="HATPase_c"/>
    <property type="match status" value="1"/>
</dbReference>
<keyword evidence="8" id="KW-0067">ATP-binding</keyword>
<dbReference type="InterPro" id="IPR013656">
    <property type="entry name" value="PAS_4"/>
</dbReference>
<dbReference type="SUPFAM" id="SSF55785">
    <property type="entry name" value="PYP-like sensor domain (PAS domain)"/>
    <property type="match status" value="1"/>
</dbReference>
<dbReference type="Pfam" id="PF00512">
    <property type="entry name" value="HisKA"/>
    <property type="match status" value="1"/>
</dbReference>
<evidence type="ECO:0000256" key="6">
    <source>
        <dbReference type="ARBA" id="ARBA00022741"/>
    </source>
</evidence>
<feature type="domain" description="PAS" evidence="11">
    <location>
        <begin position="23"/>
        <end position="93"/>
    </location>
</feature>
<keyword evidence="13" id="KW-1185">Reference proteome</keyword>
<dbReference type="Pfam" id="PF08448">
    <property type="entry name" value="PAS_4"/>
    <property type="match status" value="1"/>
</dbReference>
<dbReference type="FunFam" id="3.30.565.10:FF:000006">
    <property type="entry name" value="Sensor histidine kinase WalK"/>
    <property type="match status" value="1"/>
</dbReference>
<dbReference type="GO" id="GO:0005524">
    <property type="term" value="F:ATP binding"/>
    <property type="evidence" value="ECO:0007669"/>
    <property type="project" value="UniProtKB-KW"/>
</dbReference>
<evidence type="ECO:0000256" key="3">
    <source>
        <dbReference type="ARBA" id="ARBA00012438"/>
    </source>
</evidence>
<dbReference type="Gene3D" id="3.30.565.10">
    <property type="entry name" value="Histidine kinase-like ATPase, C-terminal domain"/>
    <property type="match status" value="1"/>
</dbReference>
<dbReference type="InterPro" id="IPR035965">
    <property type="entry name" value="PAS-like_dom_sf"/>
</dbReference>
<dbReference type="SUPFAM" id="SSF47384">
    <property type="entry name" value="Homodimeric domain of signal transducing histidine kinase"/>
    <property type="match status" value="1"/>
</dbReference>
<dbReference type="InterPro" id="IPR003661">
    <property type="entry name" value="HisK_dim/P_dom"/>
</dbReference>